<dbReference type="Pfam" id="PF21687">
    <property type="entry name" value="T2SSK_1st"/>
    <property type="match status" value="1"/>
</dbReference>
<dbReference type="PANTHER" id="PTHR38831:SF1">
    <property type="entry name" value="TYPE II SECRETION SYSTEM PROTEIN K-RELATED"/>
    <property type="match status" value="1"/>
</dbReference>
<dbReference type="InterPro" id="IPR005628">
    <property type="entry name" value="GspK"/>
</dbReference>
<accession>A0A7Y6NLY3</accession>
<reference evidence="4 5" key="1">
    <citation type="submission" date="2020-06" db="EMBL/GenBank/DDBJ databases">
        <title>Schlegella sp. ID0723 isolated from air conditioner.</title>
        <authorList>
            <person name="Kim D.Y."/>
            <person name="Kim D.-U."/>
        </authorList>
    </citation>
    <scope>NUCLEOTIDE SEQUENCE [LARGE SCALE GENOMIC DNA]</scope>
    <source>
        <strain evidence="4 5">ID0723</strain>
    </source>
</reference>
<dbReference type="PIRSF" id="PIRSF002786">
    <property type="entry name" value="XcpX"/>
    <property type="match status" value="1"/>
</dbReference>
<feature type="transmembrane region" description="Helical" evidence="1">
    <location>
        <begin position="28"/>
        <end position="49"/>
    </location>
</feature>
<sequence>MTRHLASIGPRRLGRRSAGAAALRQRGAALLTAMIVVVLVSTLAGAMVWQQWRAVQVEAAERTRTQAGWVLSAAVDWSRLILREDMRIPGVDSMMDVWATPLAEARLSTFLAADQQQNIEEVAEGFISGVITDAQSRFNLTSLIDANGTPDPIEATTLNQLCERIGLGADLGRFITSRWVDASLGAGAIGVGDAASAVPGTPGSADAASAVTSVTGAGAPALGASSTRPVVSDNPPLLPRAVAQLTWLGVSPQAVRALEPYVVILPRRTLVNINTAPVQLIASMFPTIDTARAERIAEVRQSTPFRAAGQLQPFLEGVPAAMSRFGFESAFFEVHGRLRLGERVFEQRTLVERRGLGPAGTVVVLRREQLAVGE</sequence>
<dbReference type="AlphaFoldDB" id="A0A7Y6NLY3"/>
<keyword evidence="1" id="KW-0472">Membrane</keyword>
<evidence type="ECO:0000256" key="1">
    <source>
        <dbReference type="SAM" id="Phobius"/>
    </source>
</evidence>
<dbReference type="InterPro" id="IPR049031">
    <property type="entry name" value="T2SSK_SAM-like_1st"/>
</dbReference>
<feature type="domain" description="T2SS protein K second SAM-like" evidence="2">
    <location>
        <begin position="271"/>
        <end position="317"/>
    </location>
</feature>
<organism evidence="4 5">
    <name type="scientific">Piscinibacter koreensis</name>
    <dbReference type="NCBI Taxonomy" id="2742824"/>
    <lineage>
        <taxon>Bacteria</taxon>
        <taxon>Pseudomonadati</taxon>
        <taxon>Pseudomonadota</taxon>
        <taxon>Betaproteobacteria</taxon>
        <taxon>Burkholderiales</taxon>
        <taxon>Sphaerotilaceae</taxon>
        <taxon>Piscinibacter</taxon>
    </lineage>
</organism>
<keyword evidence="1" id="KW-1133">Transmembrane helix</keyword>
<dbReference type="Pfam" id="PF03934">
    <property type="entry name" value="T2SSK"/>
    <property type="match status" value="1"/>
</dbReference>
<dbReference type="Gene3D" id="3.30.1300.30">
    <property type="entry name" value="GSPII I/J protein-like"/>
    <property type="match status" value="1"/>
</dbReference>
<name>A0A7Y6NLY3_9BURK</name>
<protein>
    <submittedName>
        <fullName evidence="4">Type II secretion system minor pseudopilin GspK</fullName>
    </submittedName>
</protein>
<keyword evidence="5" id="KW-1185">Reference proteome</keyword>
<proteinExistence type="predicted"/>
<dbReference type="PANTHER" id="PTHR38831">
    <property type="entry name" value="TYPE II SECRETION SYSTEM PROTEIN K"/>
    <property type="match status" value="1"/>
</dbReference>
<evidence type="ECO:0000313" key="4">
    <source>
        <dbReference type="EMBL" id="NUZ05618.1"/>
    </source>
</evidence>
<evidence type="ECO:0000259" key="3">
    <source>
        <dbReference type="Pfam" id="PF21687"/>
    </source>
</evidence>
<dbReference type="InterPro" id="IPR049179">
    <property type="entry name" value="T2SSK_SAM-like_2nd"/>
</dbReference>
<gene>
    <name evidence="4" type="primary">gspK</name>
    <name evidence="4" type="ORF">HQN59_07560</name>
</gene>
<dbReference type="NCBIfam" id="NF037980">
    <property type="entry name" value="T2SS_GspK"/>
    <property type="match status" value="1"/>
</dbReference>
<evidence type="ECO:0000313" key="5">
    <source>
        <dbReference type="Proteomes" id="UP000529637"/>
    </source>
</evidence>
<dbReference type="GO" id="GO:0016020">
    <property type="term" value="C:membrane"/>
    <property type="evidence" value="ECO:0007669"/>
    <property type="project" value="InterPro"/>
</dbReference>
<evidence type="ECO:0000259" key="2">
    <source>
        <dbReference type="Pfam" id="PF03934"/>
    </source>
</evidence>
<dbReference type="Proteomes" id="UP000529637">
    <property type="component" value="Unassembled WGS sequence"/>
</dbReference>
<keyword evidence="1" id="KW-0812">Transmembrane</keyword>
<feature type="domain" description="T2SS protein K first SAM-like" evidence="3">
    <location>
        <begin position="136"/>
        <end position="266"/>
    </location>
</feature>
<dbReference type="RefSeq" id="WP_176067739.1">
    <property type="nucleotide sequence ID" value="NZ_JABWMJ010000003.1"/>
</dbReference>
<dbReference type="GO" id="GO:0009306">
    <property type="term" value="P:protein secretion"/>
    <property type="evidence" value="ECO:0007669"/>
    <property type="project" value="InterPro"/>
</dbReference>
<comment type="caution">
    <text evidence="4">The sequence shown here is derived from an EMBL/GenBank/DDBJ whole genome shotgun (WGS) entry which is preliminary data.</text>
</comment>
<dbReference type="EMBL" id="JABWMJ010000003">
    <property type="protein sequence ID" value="NUZ05618.1"/>
    <property type="molecule type" value="Genomic_DNA"/>
</dbReference>